<gene>
    <name evidence="1" type="ORF">BN53_05180</name>
</gene>
<organism evidence="1 2">
    <name type="scientific">Lactobacillus pasteurii DSM 23907 = CRBIP 24.76</name>
    <dbReference type="NCBI Taxonomy" id="1423790"/>
    <lineage>
        <taxon>Bacteria</taxon>
        <taxon>Bacillati</taxon>
        <taxon>Bacillota</taxon>
        <taxon>Bacilli</taxon>
        <taxon>Lactobacillales</taxon>
        <taxon>Lactobacillaceae</taxon>
        <taxon>Lactobacillus</taxon>
    </lineage>
</organism>
<evidence type="ECO:0000313" key="1">
    <source>
        <dbReference type="EMBL" id="CCI85481.1"/>
    </source>
</evidence>
<dbReference type="RefSeq" id="WP_009560033.1">
    <property type="nucleotide sequence ID" value="NZ_AYZN01000021.1"/>
</dbReference>
<dbReference type="EMBL" id="CAKD01000022">
    <property type="protein sequence ID" value="CCI85481.1"/>
    <property type="molecule type" value="Genomic_DNA"/>
</dbReference>
<keyword evidence="2" id="KW-1185">Reference proteome</keyword>
<accession>I7LBD5</accession>
<name>I7LBD5_9LACO</name>
<protein>
    <submittedName>
        <fullName evidence="1">Uncharacterized protein</fullName>
    </submittedName>
</protein>
<reference evidence="1 2" key="1">
    <citation type="submission" date="2012-06" db="EMBL/GenBank/DDBJ databases">
        <title>Draft Genome Sequence of Lactobacillus pasteurii CRBIP 24.76T.</title>
        <authorList>
            <person name="Cousin S."/>
            <person name="Bouchier C."/>
            <person name="Loux V."/>
            <person name="Ma L."/>
            <person name="Creno S."/>
            <person name="Bizet C."/>
            <person name="Clermont D."/>
        </authorList>
    </citation>
    <scope>NUCLEOTIDE SEQUENCE [LARGE SCALE GENOMIC DNA]</scope>
    <source>
        <strain evidence="2">CRBIP 24.76T</strain>
    </source>
</reference>
<dbReference type="PATRIC" id="fig|1423790.3.peg.1084"/>
<dbReference type="Proteomes" id="UP000009311">
    <property type="component" value="Unassembled WGS sequence"/>
</dbReference>
<dbReference type="AlphaFoldDB" id="I7LBD5"/>
<comment type="caution">
    <text evidence="1">The sequence shown here is derived from an EMBL/GenBank/DDBJ whole genome shotgun (WGS) entry which is preliminary data.</text>
</comment>
<sequence>MNSSKPGPATDLIYDTIRELEDEDYLLDIAVVDESESMWKRANRLVYDRNTEINDERSDIADFLTDPDFFEFKNTELGNYVESLIIQHNAITRIKLLEDANSAIRLGDLVLYHKKVAETRDLAFKYRDLKIGQYTMKVRDRPDTDKAIKPFLTLMEWHQQIDQREDSYVEAPKIEAGFDLAELAYLYFSDEEYDLMGYLDQLYDRAEDLSFLDNGMVENPSLQITQNLFQQSVRVLNRYR</sequence>
<proteinExistence type="predicted"/>
<evidence type="ECO:0000313" key="2">
    <source>
        <dbReference type="Proteomes" id="UP000009311"/>
    </source>
</evidence>